<dbReference type="InterPro" id="IPR051342">
    <property type="entry name" value="PDZ_scaffold"/>
</dbReference>
<dbReference type="CTD" id="6755430"/>
<dbReference type="CDD" id="cd06673">
    <property type="entry name" value="PDZ10_MUPP1-PDZ8_PATJ-like"/>
    <property type="match status" value="1"/>
</dbReference>
<feature type="domain" description="PDZ" evidence="2">
    <location>
        <begin position="259"/>
        <end position="339"/>
    </location>
</feature>
<feature type="domain" description="PDZ" evidence="2">
    <location>
        <begin position="376"/>
        <end position="447"/>
    </location>
</feature>
<dbReference type="SMR" id="B3S1C8"/>
<dbReference type="CDD" id="cd06689">
    <property type="entry name" value="PDZ1_MUPP1-like"/>
    <property type="match status" value="1"/>
</dbReference>
<gene>
    <name evidence="3" type="ORF">TRIADDRAFT_27973</name>
</gene>
<feature type="domain" description="PDZ" evidence="2">
    <location>
        <begin position="1009"/>
        <end position="1100"/>
    </location>
</feature>
<dbReference type="CDD" id="cd00136">
    <property type="entry name" value="PDZ_canonical"/>
    <property type="match status" value="1"/>
</dbReference>
<dbReference type="eggNOG" id="KOG3528">
    <property type="taxonomic scope" value="Eukaryota"/>
</dbReference>
<feature type="domain" description="PDZ" evidence="2">
    <location>
        <begin position="550"/>
        <end position="626"/>
    </location>
</feature>
<dbReference type="PROSITE" id="PS50106">
    <property type="entry name" value="PDZ"/>
    <property type="match status" value="13"/>
</dbReference>
<dbReference type="Pfam" id="PF00595">
    <property type="entry name" value="PDZ"/>
    <property type="match status" value="12"/>
</dbReference>
<evidence type="ECO:0000256" key="1">
    <source>
        <dbReference type="SAM" id="MobiDB-lite"/>
    </source>
</evidence>
<feature type="compositionally biased region" description="Polar residues" evidence="1">
    <location>
        <begin position="1448"/>
        <end position="1459"/>
    </location>
</feature>
<feature type="non-terminal residue" evidence="3">
    <location>
        <position position="1"/>
    </location>
</feature>
<dbReference type="Gene3D" id="2.30.42.10">
    <property type="match status" value="13"/>
</dbReference>
<dbReference type="RefSeq" id="XP_002113893.1">
    <property type="nucleotide sequence ID" value="XM_002113857.1"/>
</dbReference>
<feature type="region of interest" description="Disordered" evidence="1">
    <location>
        <begin position="1433"/>
        <end position="1465"/>
    </location>
</feature>
<dbReference type="CDD" id="cd06671">
    <property type="entry name" value="PDZ7_MUPP1-PD6_PATJ-like"/>
    <property type="match status" value="1"/>
</dbReference>
<feature type="domain" description="PDZ" evidence="2">
    <location>
        <begin position="1588"/>
        <end position="1670"/>
    </location>
</feature>
<dbReference type="KEGG" id="tad:TRIADDRAFT_27973"/>
<dbReference type="SUPFAM" id="SSF50156">
    <property type="entry name" value="PDZ domain-like"/>
    <property type="match status" value="13"/>
</dbReference>
<dbReference type="STRING" id="10228.B3S1C8"/>
<feature type="domain" description="PDZ" evidence="2">
    <location>
        <begin position="120"/>
        <end position="207"/>
    </location>
</feature>
<dbReference type="CDD" id="cd06676">
    <property type="entry name" value="PDZ13_MUPP1-like"/>
    <property type="match status" value="1"/>
</dbReference>
<dbReference type="InterPro" id="IPR036034">
    <property type="entry name" value="PDZ_sf"/>
</dbReference>
<organism evidence="3 4">
    <name type="scientific">Trichoplax adhaerens</name>
    <name type="common">Trichoplax reptans</name>
    <dbReference type="NCBI Taxonomy" id="10228"/>
    <lineage>
        <taxon>Eukaryota</taxon>
        <taxon>Metazoa</taxon>
        <taxon>Placozoa</taxon>
        <taxon>Uniplacotomia</taxon>
        <taxon>Trichoplacea</taxon>
        <taxon>Trichoplacidae</taxon>
        <taxon>Trichoplax</taxon>
    </lineage>
</organism>
<feature type="domain" description="PDZ" evidence="2">
    <location>
        <begin position="1843"/>
        <end position="1926"/>
    </location>
</feature>
<keyword evidence="4" id="KW-1185">Reference proteome</keyword>
<protein>
    <recommendedName>
        <fullName evidence="2">PDZ domain-containing protein</fullName>
    </recommendedName>
</protein>
<dbReference type="InterPro" id="IPR036892">
    <property type="entry name" value="L27_dom_sf"/>
</dbReference>
<sequence>DTSRALAVLSKFHNKLKTDGFESHAQNLSKVRDMLQHPVFGHLLNMQSSMGDMIEKVCICDEPTSHMPTNMANENSEEIESVHGENATEVKAANMILPSMDDHDFQEAMQVAAQGRMIEVITLLKPPNGSLGFSVVGLNSESHGELGIFIQEIFPEGIAAVDRRLQESDQILAINKIRIDSGIPHHEAIKLLQQASGEIELVIARGEGTESPSLSRSSSIMEDHMNEIRRRTLSTTSASSQLSANIQNRDGPKWRQLELITLYNDGSGLGCGIIGGRNAGVLVKSILKGLAADRDQRLRSGDQLLQIDDVALKGMSSEQVAGVFKQCTTTVNLIVSRKSSYEPPLDGRIHSTVPLKTYDMYVNYTPQDGIDVLVGGYIGEQISEQLNGLFVIGAADGDITSISSKLNKNDQIVKVNGITVVGESALTICDLLRNSGDRITLTMADSSPDIQVDATAERYDELATDIQNELISDTPAVLPPDSYAEPEEVNTNEPVNLLEMRLVEAALSGLKTDGRVDDETLEKMKAKWQEKIGLDKTIVVAELCDFDPAGGLGISIEAKSLDTESPEHFIRSITENGIIDRNGVLMVYDKLLEVNGNQISGLSDKNVIEVIRCLPSYVYIVAARELQPIEETTEFQTAHQDEAAIDFSFMDDEDENDSRIQPPEITESTDAPISRNYPINRKASLEQFATTARWKDKPMVIELAKEDHGLGFSLLDYFSVNLGSKIILIRNVIKGGVADTDGRIQPGDRLISVNGKSLENASLDYAVEMLKSTAHGIVRIGITKPITAVPQRMSKGLIMESVPENAIERSDAEAVCSTDTEMTEGTRNNYRDKRPTPLNITEPDEGITNTSEPVIPPYVEYITIDKGKSGLGLNIMCDDYGYGAVIKNILPGGAVENDSRLEVGDIIMVINNKSVIGLSSIKSRAILRRCTLHGDQISFDTIIPSQHETVKDARMPDFSQFDASQEDVCDAADTDSAIAVMASAETYPSEEFMDDNTANTIQSFPFHKVVELYRDPRTGLGIGIAAGSSQGDVESSESIKGVFIRQIKADSPAGRCGMLMPGDRLLQVNHVDVSNATHEDVINVIRNSPDPVRIVVQSLIATNDDSNANTDKNHENDHSPVESMQVLEPVSVVPSAATLQQSVVVAVPESVPNNEDQINVAGNLSETINDVDLSPEEQIMEKYDIDRGDVFIVQLFKGSSGLGISITEKKYQDSPRIFVANVKPDGPAGLDGQISRGDELLEVNDAVLRGKQQKDALTILKGMPADVKLIIYRPLWEKERRSSTLKQEISEETPNVVMKNSASSESLTVPRSRSYADLSPAASPTESTLIVTLIKDRVKGLGVAVGEPRGIEKNSGHYVIKNIAEGGVAARDGRLKVGDRLLAVNRKSITGLTYQEAIEALKEAEGAVTLTVLSTNSGINVPISPFATLPRNLEGAARSSDPGDSQKESTGTTPTNASPAETPIIKTPPIDFDDAISLRTCPVIPGKETAIEIDKGDGGLGITIIGGANTLLGATVIYKIYEDGAIYDDGRLQVGDHILEVNGVNLRKADHDAAITALRIAPPVVKLLIFRENADTAAFRDDILDVFTVELRRSSSEGLGFSIIKGGTENEIFISDIVTGGLAEKDGRLLEGDQIVAINGIDVQKQTHLETTKILRDPKGTVRLTISRLKAGSVAGSVMSAWPSTSSLIGSGLHSSTDSLLGTNLAQKVDNKVKIVQLFKRNPQDSLGLSFSGGAGSPLGDVPVTVVIVRPGGLAAQNGEIKVNDQILKINGQNLDGLTDVDVVKMLKKATGTISLQVLSPESDKTKTRISSSTSSELVPSPNVKDIPTTIDTDNTTLKESRQVILERGVDGLGFSIVGGNDSVQGNLPIFIKQVFPWGAASRSQELKAGDQLISANGHSLLNVSHEEAVNILKGSKGSLVLTISS</sequence>
<dbReference type="FunCoup" id="B3S1C8">
    <property type="interactions" value="752"/>
</dbReference>
<dbReference type="CDD" id="cd06670">
    <property type="entry name" value="PDZ6_MUPP1-like"/>
    <property type="match status" value="1"/>
</dbReference>
<dbReference type="PANTHER" id="PTHR19964:SF92">
    <property type="entry name" value="PATJ HOMOLOG"/>
    <property type="match status" value="1"/>
</dbReference>
<proteinExistence type="predicted"/>
<accession>B3S1C8</accession>
<dbReference type="HOGENOM" id="CLU_002378_0_0_1"/>
<feature type="domain" description="PDZ" evidence="2">
    <location>
        <begin position="1192"/>
        <end position="1275"/>
    </location>
</feature>
<evidence type="ECO:0000259" key="2">
    <source>
        <dbReference type="PROSITE" id="PS50106"/>
    </source>
</evidence>
<feature type="domain" description="PDZ" evidence="2">
    <location>
        <begin position="1715"/>
        <end position="1802"/>
    </location>
</feature>
<dbReference type="PANTHER" id="PTHR19964">
    <property type="entry name" value="MULTIPLE PDZ DOMAIN PROTEIN"/>
    <property type="match status" value="1"/>
</dbReference>
<dbReference type="OMA" id="LEHMSHA"/>
<feature type="domain" description="PDZ" evidence="2">
    <location>
        <begin position="700"/>
        <end position="773"/>
    </location>
</feature>
<dbReference type="SMART" id="SM00228">
    <property type="entry name" value="PDZ"/>
    <property type="match status" value="13"/>
</dbReference>
<name>B3S1C8_TRIAD</name>
<dbReference type="CDD" id="cd06667">
    <property type="entry name" value="PDZ2_MUPP1-like"/>
    <property type="match status" value="1"/>
</dbReference>
<feature type="region of interest" description="Disordered" evidence="1">
    <location>
        <begin position="1296"/>
        <end position="1320"/>
    </location>
</feature>
<feature type="region of interest" description="Disordered" evidence="1">
    <location>
        <begin position="653"/>
        <end position="676"/>
    </location>
</feature>
<dbReference type="GeneID" id="6755430"/>
<feature type="domain" description="PDZ" evidence="2">
    <location>
        <begin position="1490"/>
        <end position="1573"/>
    </location>
</feature>
<reference evidence="3 4" key="1">
    <citation type="journal article" date="2008" name="Nature">
        <title>The Trichoplax genome and the nature of placozoans.</title>
        <authorList>
            <person name="Srivastava M."/>
            <person name="Begovic E."/>
            <person name="Chapman J."/>
            <person name="Putnam N.H."/>
            <person name="Hellsten U."/>
            <person name="Kawashima T."/>
            <person name="Kuo A."/>
            <person name="Mitros T."/>
            <person name="Salamov A."/>
            <person name="Carpenter M.L."/>
            <person name="Signorovitch A.Y."/>
            <person name="Moreno M.A."/>
            <person name="Kamm K."/>
            <person name="Grimwood J."/>
            <person name="Schmutz J."/>
            <person name="Shapiro H."/>
            <person name="Grigoriev I.V."/>
            <person name="Buss L.W."/>
            <person name="Schierwater B."/>
            <person name="Dellaporta S.L."/>
            <person name="Rokhsar D.S."/>
        </authorList>
    </citation>
    <scope>NUCLEOTIDE SEQUENCE [LARGE SCALE GENOMIC DNA]</scope>
    <source>
        <strain evidence="3 4">Grell-BS-1999</strain>
    </source>
</reference>
<dbReference type="SUPFAM" id="SSF101288">
    <property type="entry name" value="L27 domain"/>
    <property type="match status" value="1"/>
</dbReference>
<feature type="region of interest" description="Disordered" evidence="1">
    <location>
        <begin position="1805"/>
        <end position="1829"/>
    </location>
</feature>
<feature type="compositionally biased region" description="Polar residues" evidence="1">
    <location>
        <begin position="1298"/>
        <end position="1311"/>
    </location>
</feature>
<feature type="region of interest" description="Disordered" evidence="1">
    <location>
        <begin position="824"/>
        <end position="852"/>
    </location>
</feature>
<dbReference type="Gene3D" id="1.10.287.650">
    <property type="entry name" value="L27 domain"/>
    <property type="match status" value="1"/>
</dbReference>
<dbReference type="OrthoDB" id="6022711at2759"/>
<feature type="domain" description="PDZ" evidence="2">
    <location>
        <begin position="1330"/>
        <end position="1416"/>
    </location>
</feature>
<evidence type="ECO:0000313" key="3">
    <source>
        <dbReference type="EMBL" id="EDV22983.1"/>
    </source>
</evidence>
<dbReference type="PhylomeDB" id="B3S1C8"/>
<dbReference type="CDD" id="cd06668">
    <property type="entry name" value="PDZ4_MUPP1-like"/>
    <property type="match status" value="1"/>
</dbReference>
<feature type="domain" description="PDZ" evidence="2">
    <location>
        <begin position="861"/>
        <end position="929"/>
    </location>
</feature>
<dbReference type="CDD" id="cd06675">
    <property type="entry name" value="PDZ12_MUPP1-like"/>
    <property type="match status" value="1"/>
</dbReference>
<dbReference type="InParanoid" id="B3S1C8"/>
<dbReference type="CDD" id="cd06669">
    <property type="entry name" value="PDZ5_MUPP1-like"/>
    <property type="match status" value="1"/>
</dbReference>
<dbReference type="InterPro" id="IPR001478">
    <property type="entry name" value="PDZ"/>
</dbReference>
<dbReference type="EMBL" id="DS985247">
    <property type="protein sequence ID" value="EDV22983.1"/>
    <property type="molecule type" value="Genomic_DNA"/>
</dbReference>
<dbReference type="Proteomes" id="UP000009022">
    <property type="component" value="Unassembled WGS sequence"/>
</dbReference>
<evidence type="ECO:0000313" key="4">
    <source>
        <dbReference type="Proteomes" id="UP000009022"/>
    </source>
</evidence>